<reference evidence="4" key="1">
    <citation type="submission" date="2021-03" db="EMBL/GenBank/DDBJ databases">
        <authorList>
            <person name="Tagirdzhanova G."/>
        </authorList>
    </citation>
    <scope>NUCLEOTIDE SEQUENCE</scope>
</reference>
<sequence>MGFLYPQHCKPSHLNAAEAYAPTLSQHPGLWLRHLVSTYTVNERTGLQRTSSISKDGMGYEIEQHEEILKWVSLYWFSTAGVAANLRIYYEAWHCKDDEGHQDRALKYIPFVKFGIAQVPKDMSVLPDLWLRTLGNVVLESRNPRGGHFAAHEQPEVIVRNLKAVLEKGGEAYGPIIAKNRLVIICLVVLGISIIRRVITWILEIMERLMPGSMLHVRQRPNEWSKTPIPGVSLDATGLIALADLTTIAKHTALNGTSSLLDFLVLCPGIHRQQYATELNAGEFPPTAALTSGYVFRVENQNTVFYLQKVGIPGHLVTMSVEELPKPKGRKPDLRTARRIITPVFLTLIALEFMILIEDWWALAVLLILVLARTLNAIVVRRRSVLGWKGVKEPGVNGDLLILLSQDRWVRLQGSVDALKTVTAGQWLRDTTFWESSLTAIATLMIYINAAVTTNASQAGEIVMLALLLLSVGLVAISNEQQESLYMHGCQIQVDGQPKKYARRLDLANELIRYTGRDDWAIRLGMINQKAENATNTVKVVL</sequence>
<keyword evidence="3" id="KW-0472">Membrane</keyword>
<dbReference type="SUPFAM" id="SSF53474">
    <property type="entry name" value="alpha/beta-Hydrolases"/>
    <property type="match status" value="1"/>
</dbReference>
<comment type="caution">
    <text evidence="4">The sequence shown here is derived from an EMBL/GenBank/DDBJ whole genome shotgun (WGS) entry which is preliminary data.</text>
</comment>
<dbReference type="EMBL" id="CAJPDR010000455">
    <property type="protein sequence ID" value="CAF9936867.1"/>
    <property type="molecule type" value="Genomic_DNA"/>
</dbReference>
<protein>
    <submittedName>
        <fullName evidence="4">Uncharacterized protein</fullName>
    </submittedName>
</protein>
<dbReference type="OrthoDB" id="2956246at2759"/>
<evidence type="ECO:0000313" key="4">
    <source>
        <dbReference type="EMBL" id="CAF9936867.1"/>
    </source>
</evidence>
<organism evidence="4 5">
    <name type="scientific">Alectoria fallacina</name>
    <dbReference type="NCBI Taxonomy" id="1903189"/>
    <lineage>
        <taxon>Eukaryota</taxon>
        <taxon>Fungi</taxon>
        <taxon>Dikarya</taxon>
        <taxon>Ascomycota</taxon>
        <taxon>Pezizomycotina</taxon>
        <taxon>Lecanoromycetes</taxon>
        <taxon>OSLEUM clade</taxon>
        <taxon>Lecanoromycetidae</taxon>
        <taxon>Lecanorales</taxon>
        <taxon>Lecanorineae</taxon>
        <taxon>Parmeliaceae</taxon>
        <taxon>Alectoria</taxon>
    </lineage>
</organism>
<dbReference type="GO" id="GO:0097176">
    <property type="term" value="P:epoxide metabolic process"/>
    <property type="evidence" value="ECO:0007669"/>
    <property type="project" value="TreeGrafter"/>
</dbReference>
<comment type="similarity">
    <text evidence="1">Belongs to the peptidase S33 family.</text>
</comment>
<evidence type="ECO:0000256" key="1">
    <source>
        <dbReference type="ARBA" id="ARBA00010088"/>
    </source>
</evidence>
<keyword evidence="3" id="KW-0812">Transmembrane</keyword>
<name>A0A8H3G506_9LECA</name>
<dbReference type="PANTHER" id="PTHR21661">
    <property type="entry name" value="EPOXIDE HYDROLASE 1-RELATED"/>
    <property type="match status" value="1"/>
</dbReference>
<gene>
    <name evidence="4" type="ORF">ALECFALPRED_006993</name>
</gene>
<feature type="transmembrane region" description="Helical" evidence="3">
    <location>
        <begin position="433"/>
        <end position="452"/>
    </location>
</feature>
<dbReference type="GO" id="GO:0004301">
    <property type="term" value="F:epoxide hydrolase activity"/>
    <property type="evidence" value="ECO:0007669"/>
    <property type="project" value="TreeGrafter"/>
</dbReference>
<proteinExistence type="inferred from homology"/>
<dbReference type="PANTHER" id="PTHR21661:SF35">
    <property type="entry name" value="EPOXIDE HYDROLASE"/>
    <property type="match status" value="1"/>
</dbReference>
<evidence type="ECO:0000256" key="3">
    <source>
        <dbReference type="SAM" id="Phobius"/>
    </source>
</evidence>
<dbReference type="AlphaFoldDB" id="A0A8H3G506"/>
<evidence type="ECO:0000313" key="5">
    <source>
        <dbReference type="Proteomes" id="UP000664203"/>
    </source>
</evidence>
<evidence type="ECO:0000256" key="2">
    <source>
        <dbReference type="ARBA" id="ARBA00022801"/>
    </source>
</evidence>
<feature type="transmembrane region" description="Helical" evidence="3">
    <location>
        <begin position="361"/>
        <end position="380"/>
    </location>
</feature>
<feature type="transmembrane region" description="Helical" evidence="3">
    <location>
        <begin position="336"/>
        <end position="355"/>
    </location>
</feature>
<dbReference type="InterPro" id="IPR029058">
    <property type="entry name" value="AB_hydrolase_fold"/>
</dbReference>
<feature type="transmembrane region" description="Helical" evidence="3">
    <location>
        <begin position="458"/>
        <end position="477"/>
    </location>
</feature>
<dbReference type="Gene3D" id="3.40.50.1820">
    <property type="entry name" value="alpha/beta hydrolase"/>
    <property type="match status" value="1"/>
</dbReference>
<dbReference type="Proteomes" id="UP000664203">
    <property type="component" value="Unassembled WGS sequence"/>
</dbReference>
<accession>A0A8H3G506</accession>
<keyword evidence="5" id="KW-1185">Reference proteome</keyword>
<keyword evidence="2" id="KW-0378">Hydrolase</keyword>
<keyword evidence="3" id="KW-1133">Transmembrane helix</keyword>
<feature type="transmembrane region" description="Helical" evidence="3">
    <location>
        <begin position="182"/>
        <end position="203"/>
    </location>
</feature>